<feature type="transmembrane region" description="Helical" evidence="1">
    <location>
        <begin position="6"/>
        <end position="25"/>
    </location>
</feature>
<accession>A0A7I8KKX1</accession>
<evidence type="ECO:0000313" key="3">
    <source>
        <dbReference type="Proteomes" id="UP000663760"/>
    </source>
</evidence>
<reference evidence="2" key="1">
    <citation type="submission" date="2020-02" db="EMBL/GenBank/DDBJ databases">
        <authorList>
            <person name="Scholz U."/>
            <person name="Mascher M."/>
            <person name="Fiebig A."/>
        </authorList>
    </citation>
    <scope>NUCLEOTIDE SEQUENCE</scope>
</reference>
<keyword evidence="1" id="KW-0472">Membrane</keyword>
<keyword evidence="1" id="KW-0812">Transmembrane</keyword>
<evidence type="ECO:0000256" key="1">
    <source>
        <dbReference type="SAM" id="Phobius"/>
    </source>
</evidence>
<dbReference type="EMBL" id="LR746269">
    <property type="protein sequence ID" value="CAA7397916.1"/>
    <property type="molecule type" value="Genomic_DNA"/>
</dbReference>
<organism evidence="2 3">
    <name type="scientific">Spirodela intermedia</name>
    <name type="common">Intermediate duckweed</name>
    <dbReference type="NCBI Taxonomy" id="51605"/>
    <lineage>
        <taxon>Eukaryota</taxon>
        <taxon>Viridiplantae</taxon>
        <taxon>Streptophyta</taxon>
        <taxon>Embryophyta</taxon>
        <taxon>Tracheophyta</taxon>
        <taxon>Spermatophyta</taxon>
        <taxon>Magnoliopsida</taxon>
        <taxon>Liliopsida</taxon>
        <taxon>Araceae</taxon>
        <taxon>Lemnoideae</taxon>
        <taxon>Spirodela</taxon>
    </lineage>
</organism>
<keyword evidence="1" id="KW-1133">Transmembrane helix</keyword>
<gene>
    <name evidence="2" type="ORF">SI8410_06008581</name>
</gene>
<evidence type="ECO:0000313" key="2">
    <source>
        <dbReference type="EMBL" id="CAA7397916.1"/>
    </source>
</evidence>
<keyword evidence="3" id="KW-1185">Reference proteome</keyword>
<proteinExistence type="predicted"/>
<dbReference type="AlphaFoldDB" id="A0A7I8KKX1"/>
<name>A0A7I8KKX1_SPIIN</name>
<dbReference type="Proteomes" id="UP000663760">
    <property type="component" value="Chromosome 6"/>
</dbReference>
<protein>
    <submittedName>
        <fullName evidence="2">Uncharacterized protein</fullName>
    </submittedName>
</protein>
<sequence>MSVPLFFFFLNFKYILFSFLSIKFIKNLYSLRKILTIIRYYITSL</sequence>